<keyword evidence="3" id="KW-0964">Secreted</keyword>
<accession>A0AAQ3S4F3</accession>
<keyword evidence="4 6" id="KW-0378">Hydrolase</keyword>
<comment type="similarity">
    <text evidence="2 6">Belongs to the glycosyl hydrolase 28 family.</text>
</comment>
<evidence type="ECO:0000256" key="7">
    <source>
        <dbReference type="SAM" id="MobiDB-lite"/>
    </source>
</evidence>
<dbReference type="GO" id="GO:0005975">
    <property type="term" value="P:carbohydrate metabolic process"/>
    <property type="evidence" value="ECO:0007669"/>
    <property type="project" value="InterPro"/>
</dbReference>
<name>A0AAQ3S4F3_VIGMU</name>
<dbReference type="PANTHER" id="PTHR31339">
    <property type="entry name" value="PECTIN LYASE-RELATED"/>
    <property type="match status" value="1"/>
</dbReference>
<reference evidence="8 9" key="1">
    <citation type="journal article" date="2023" name="Life. Sci Alliance">
        <title>Evolutionary insights into 3D genome organization and epigenetic landscape of Vigna mungo.</title>
        <authorList>
            <person name="Junaid A."/>
            <person name="Singh B."/>
            <person name="Bhatia S."/>
        </authorList>
    </citation>
    <scope>NUCLEOTIDE SEQUENCE [LARGE SCALE GENOMIC DNA]</scope>
    <source>
        <strain evidence="8">Urdbean</strain>
    </source>
</reference>
<dbReference type="InterPro" id="IPR012334">
    <property type="entry name" value="Pectin_lyas_fold"/>
</dbReference>
<dbReference type="Pfam" id="PF00295">
    <property type="entry name" value="Glyco_hydro_28"/>
    <property type="match status" value="1"/>
</dbReference>
<keyword evidence="5 6" id="KW-0326">Glycosidase</keyword>
<evidence type="ECO:0000256" key="3">
    <source>
        <dbReference type="ARBA" id="ARBA00022512"/>
    </source>
</evidence>
<dbReference type="InterPro" id="IPR011050">
    <property type="entry name" value="Pectin_lyase_fold/virulence"/>
</dbReference>
<evidence type="ECO:0000256" key="6">
    <source>
        <dbReference type="RuleBase" id="RU361169"/>
    </source>
</evidence>
<proteinExistence type="inferred from homology"/>
<evidence type="ECO:0000256" key="1">
    <source>
        <dbReference type="ARBA" id="ARBA00004191"/>
    </source>
</evidence>
<dbReference type="InterPro" id="IPR000743">
    <property type="entry name" value="Glyco_hydro_28"/>
</dbReference>
<gene>
    <name evidence="8" type="ORF">V8G54_009979</name>
</gene>
<comment type="subcellular location">
    <subcellularLocation>
        <location evidence="1">Secreted</location>
        <location evidence="1">Cell wall</location>
    </subcellularLocation>
</comment>
<keyword evidence="9" id="KW-1185">Reference proteome</keyword>
<evidence type="ECO:0000256" key="4">
    <source>
        <dbReference type="ARBA" id="ARBA00022801"/>
    </source>
</evidence>
<organism evidence="8 9">
    <name type="scientific">Vigna mungo</name>
    <name type="common">Black gram</name>
    <name type="synonym">Phaseolus mungo</name>
    <dbReference type="NCBI Taxonomy" id="3915"/>
    <lineage>
        <taxon>Eukaryota</taxon>
        <taxon>Viridiplantae</taxon>
        <taxon>Streptophyta</taxon>
        <taxon>Embryophyta</taxon>
        <taxon>Tracheophyta</taxon>
        <taxon>Spermatophyta</taxon>
        <taxon>Magnoliopsida</taxon>
        <taxon>eudicotyledons</taxon>
        <taxon>Gunneridae</taxon>
        <taxon>Pentapetalae</taxon>
        <taxon>rosids</taxon>
        <taxon>fabids</taxon>
        <taxon>Fabales</taxon>
        <taxon>Fabaceae</taxon>
        <taxon>Papilionoideae</taxon>
        <taxon>50 kb inversion clade</taxon>
        <taxon>NPAAA clade</taxon>
        <taxon>indigoferoid/millettioid clade</taxon>
        <taxon>Phaseoleae</taxon>
        <taxon>Vigna</taxon>
    </lineage>
</organism>
<evidence type="ECO:0000256" key="5">
    <source>
        <dbReference type="ARBA" id="ARBA00023295"/>
    </source>
</evidence>
<dbReference type="Proteomes" id="UP001374535">
    <property type="component" value="Chromosome 3"/>
</dbReference>
<evidence type="ECO:0000256" key="2">
    <source>
        <dbReference type="ARBA" id="ARBA00008834"/>
    </source>
</evidence>
<evidence type="ECO:0000313" key="9">
    <source>
        <dbReference type="Proteomes" id="UP001374535"/>
    </source>
</evidence>
<evidence type="ECO:0008006" key="10">
    <source>
        <dbReference type="Google" id="ProtNLM"/>
    </source>
</evidence>
<feature type="compositionally biased region" description="Low complexity" evidence="7">
    <location>
        <begin position="24"/>
        <end position="37"/>
    </location>
</feature>
<sequence>MAPKIDIQQILSPFRKPPSGGSGTASASSSTSASSTSTSTSNVIRLVCGLLLVTLLSSEVAESRKSKTVGTSFEYKALNCRAYSASLTDFGGVGDGKTSNTKAFKSGISHLSEYASKGLLGVLAFPARTSVSLSSKETGTEVIRLVCGLLLVALLSSEVAESRKSKSVGTSFEYKAINCRAYSASLTDFGGVGDGKTSNTKVFKSAISHLSEYASKGGAQLYVPAGKWLTGSFSLTSHFTLYLHKDAVLLASQIMLSDFLTKSQISVSLNVLKDISEWPAIEPLPSYGRGRDAAAGRYTSLIFGTNLTDVIVTGDNGTIDGQGAFWWQKFHKKQLKYTRPYLIELMFSDKIQISNLTLLNSPSWNVHPVYSSNIIIKGLTIIATVPSPNTDGINPDSCTNTRIEDCYIVSGDDCIAVKSGWDQYGIKFGWPTKQLVIRRLTCISPESAAIALGSEMSGGIQDVRAEDITAIHTESGVRIKTAVGRGGYVKDIYVKGMTLHTMKWVFWMTGSYGSHADSHYDPKALPEIKGINYRDVVADNVTMAARLEGISDDPFTGICIANVTINMAAKAKKQPWTCTDIEGTTSGVTPKPCNSLPDQGQENIKACDFPTDDLPIDSLELKKCAYRIKHA</sequence>
<evidence type="ECO:0000313" key="8">
    <source>
        <dbReference type="EMBL" id="WVZ16997.1"/>
    </source>
</evidence>
<dbReference type="GO" id="GO:0004650">
    <property type="term" value="F:polygalacturonase activity"/>
    <property type="evidence" value="ECO:0007669"/>
    <property type="project" value="InterPro"/>
</dbReference>
<feature type="region of interest" description="Disordered" evidence="7">
    <location>
        <begin position="12"/>
        <end position="37"/>
    </location>
</feature>
<dbReference type="PANTHER" id="PTHR31339:SF51">
    <property type="entry name" value="POLYGALACTURONASE_GLYCOSIDE HYDROLASE FAMILY PROTEIN"/>
    <property type="match status" value="1"/>
</dbReference>
<dbReference type="EMBL" id="CP144698">
    <property type="protein sequence ID" value="WVZ16997.1"/>
    <property type="molecule type" value="Genomic_DNA"/>
</dbReference>
<dbReference type="Gene3D" id="2.160.20.10">
    <property type="entry name" value="Single-stranded right-handed beta-helix, Pectin lyase-like"/>
    <property type="match status" value="1"/>
</dbReference>
<dbReference type="InterPro" id="IPR051801">
    <property type="entry name" value="GH28_Enzymes"/>
</dbReference>
<dbReference type="AlphaFoldDB" id="A0AAQ3S4F3"/>
<dbReference type="SUPFAM" id="SSF51126">
    <property type="entry name" value="Pectin lyase-like"/>
    <property type="match status" value="1"/>
</dbReference>
<keyword evidence="3" id="KW-0134">Cell wall</keyword>
<protein>
    <recommendedName>
        <fullName evidence="10">Polygalacturonase</fullName>
    </recommendedName>
</protein>